<dbReference type="GO" id="GO:0016787">
    <property type="term" value="F:hydrolase activity"/>
    <property type="evidence" value="ECO:0007669"/>
    <property type="project" value="UniProtKB-KW"/>
</dbReference>
<accession>A0A6G0Y3K6</accession>
<name>A0A6G0Y3K6_APHCR</name>
<feature type="non-terminal residue" evidence="1">
    <location>
        <position position="1"/>
    </location>
</feature>
<protein>
    <submittedName>
        <fullName evidence="1">Ester hydrolase</fullName>
    </submittedName>
</protein>
<dbReference type="Proteomes" id="UP000478052">
    <property type="component" value="Unassembled WGS sequence"/>
</dbReference>
<keyword evidence="1" id="KW-0378">Hydrolase</keyword>
<organism evidence="1 2">
    <name type="scientific">Aphis craccivora</name>
    <name type="common">Cowpea aphid</name>
    <dbReference type="NCBI Taxonomy" id="307492"/>
    <lineage>
        <taxon>Eukaryota</taxon>
        <taxon>Metazoa</taxon>
        <taxon>Ecdysozoa</taxon>
        <taxon>Arthropoda</taxon>
        <taxon>Hexapoda</taxon>
        <taxon>Insecta</taxon>
        <taxon>Pterygota</taxon>
        <taxon>Neoptera</taxon>
        <taxon>Paraneoptera</taxon>
        <taxon>Hemiptera</taxon>
        <taxon>Sternorrhyncha</taxon>
        <taxon>Aphidomorpha</taxon>
        <taxon>Aphidoidea</taxon>
        <taxon>Aphididae</taxon>
        <taxon>Aphidini</taxon>
        <taxon>Aphis</taxon>
        <taxon>Aphis</taxon>
    </lineage>
</organism>
<keyword evidence="2" id="KW-1185">Reference proteome</keyword>
<dbReference type="AlphaFoldDB" id="A0A6G0Y3K6"/>
<sequence>ICSIAQIANVNTEIHVRGLQEFSEMATENCNFPSTLDMNELPIVQIKLNTPPLKCIVKGTYSHNS</sequence>
<evidence type="ECO:0000313" key="2">
    <source>
        <dbReference type="Proteomes" id="UP000478052"/>
    </source>
</evidence>
<reference evidence="1 2" key="1">
    <citation type="submission" date="2019-08" db="EMBL/GenBank/DDBJ databases">
        <title>Whole genome of Aphis craccivora.</title>
        <authorList>
            <person name="Voronova N.V."/>
            <person name="Shulinski R.S."/>
            <person name="Bandarenka Y.V."/>
            <person name="Zhorov D.G."/>
            <person name="Warner D."/>
        </authorList>
    </citation>
    <scope>NUCLEOTIDE SEQUENCE [LARGE SCALE GENOMIC DNA]</scope>
    <source>
        <strain evidence="1">180601</strain>
        <tissue evidence="1">Whole Body</tissue>
    </source>
</reference>
<dbReference type="EMBL" id="VUJU01006484">
    <property type="protein sequence ID" value="KAF0748416.1"/>
    <property type="molecule type" value="Genomic_DNA"/>
</dbReference>
<evidence type="ECO:0000313" key="1">
    <source>
        <dbReference type="EMBL" id="KAF0748416.1"/>
    </source>
</evidence>
<proteinExistence type="predicted"/>
<comment type="caution">
    <text evidence="1">The sequence shown here is derived from an EMBL/GenBank/DDBJ whole genome shotgun (WGS) entry which is preliminary data.</text>
</comment>
<gene>
    <name evidence="1" type="ORF">FWK35_00027758</name>
</gene>